<name>A0A2U2B9R5_9BACT</name>
<organism evidence="2 3">
    <name type="scientific">Marinilabilia rubra</name>
    <dbReference type="NCBI Taxonomy" id="2162893"/>
    <lineage>
        <taxon>Bacteria</taxon>
        <taxon>Pseudomonadati</taxon>
        <taxon>Bacteroidota</taxon>
        <taxon>Bacteroidia</taxon>
        <taxon>Marinilabiliales</taxon>
        <taxon>Marinilabiliaceae</taxon>
        <taxon>Marinilabilia</taxon>
    </lineage>
</organism>
<comment type="caution">
    <text evidence="2">The sequence shown here is derived from an EMBL/GenBank/DDBJ whole genome shotgun (WGS) entry which is preliminary data.</text>
</comment>
<evidence type="ECO:0000313" key="3">
    <source>
        <dbReference type="Proteomes" id="UP000244956"/>
    </source>
</evidence>
<reference evidence="2 3" key="1">
    <citation type="submission" date="2018-05" db="EMBL/GenBank/DDBJ databases">
        <title>Marinilabilia rubrum sp. nov., isolated from saltern sediment.</title>
        <authorList>
            <person name="Zhang R."/>
        </authorList>
    </citation>
    <scope>NUCLEOTIDE SEQUENCE [LARGE SCALE GENOMIC DNA]</scope>
    <source>
        <strain evidence="2 3">WTE16</strain>
    </source>
</reference>
<dbReference type="OrthoDB" id="975413at2"/>
<dbReference type="EMBL" id="QEWP01000005">
    <property type="protein sequence ID" value="PWD99815.1"/>
    <property type="molecule type" value="Genomic_DNA"/>
</dbReference>
<dbReference type="RefSeq" id="WP_109263916.1">
    <property type="nucleotide sequence ID" value="NZ_QEWP01000005.1"/>
</dbReference>
<dbReference type="Proteomes" id="UP000244956">
    <property type="component" value="Unassembled WGS sequence"/>
</dbReference>
<accession>A0A2U2B9R5</accession>
<feature type="signal peptide" evidence="1">
    <location>
        <begin position="1"/>
        <end position="21"/>
    </location>
</feature>
<protein>
    <submittedName>
        <fullName evidence="2">Uncharacterized protein</fullName>
    </submittedName>
</protein>
<sequence length="249" mass="27502">MRKFYFLLSFCLFYVFLSANAQETVVYNGENVAPDWWPVGSASEVGNHWDNPVMDAVNSTDKVATIWRNPGDDAWTGGGLGGLNLASQDVERFTLMVLKEAEGNVQLEIQDGSGNKEFLQALYSGASAGSWVELEFVISETTALTGDITTILVAPHIDDTKEDPDFTGHRMYWDELVAYSSLATGIVEKPTLKRLAYSQIFSITGTLVISRIQASDNVYDVLKPGVYIKVKHYSDGSTESEKIVVNSRH</sequence>
<dbReference type="AlphaFoldDB" id="A0A2U2B9R5"/>
<feature type="chain" id="PRO_5015775673" evidence="1">
    <location>
        <begin position="22"/>
        <end position="249"/>
    </location>
</feature>
<evidence type="ECO:0000313" key="2">
    <source>
        <dbReference type="EMBL" id="PWD99815.1"/>
    </source>
</evidence>
<proteinExistence type="predicted"/>
<gene>
    <name evidence="2" type="ORF">DDZ16_07930</name>
</gene>
<keyword evidence="1" id="KW-0732">Signal</keyword>
<keyword evidence="3" id="KW-1185">Reference proteome</keyword>
<evidence type="ECO:0000256" key="1">
    <source>
        <dbReference type="SAM" id="SignalP"/>
    </source>
</evidence>